<dbReference type="AlphaFoldDB" id="A0A561UDR0"/>
<evidence type="ECO:0000259" key="8">
    <source>
        <dbReference type="Pfam" id="PF02687"/>
    </source>
</evidence>
<comment type="subcellular location">
    <subcellularLocation>
        <location evidence="1">Cell membrane</location>
        <topology evidence="1">Multi-pass membrane protein</topology>
    </subcellularLocation>
</comment>
<dbReference type="EMBL" id="VIWT01000001">
    <property type="protein sequence ID" value="TWF97502.1"/>
    <property type="molecule type" value="Genomic_DNA"/>
</dbReference>
<dbReference type="Pfam" id="PF02687">
    <property type="entry name" value="FtsX"/>
    <property type="match status" value="1"/>
</dbReference>
<evidence type="ECO:0000256" key="2">
    <source>
        <dbReference type="ARBA" id="ARBA00022475"/>
    </source>
</evidence>
<dbReference type="RefSeq" id="WP_145904015.1">
    <property type="nucleotide sequence ID" value="NZ_BAAAMZ010000008.1"/>
</dbReference>
<feature type="domain" description="ABC3 transporter permease C-terminal" evidence="8">
    <location>
        <begin position="998"/>
        <end position="1113"/>
    </location>
</feature>
<evidence type="ECO:0000256" key="4">
    <source>
        <dbReference type="ARBA" id="ARBA00022989"/>
    </source>
</evidence>
<sequence length="1130" mass="116040">MGGFVLRRLRSRLALAGAAMLTILLTAAVLATLIAFDNAVGVAGERRALAGQDRARAAVLATTDGDLSIRGKAEQQVRQLAAKVFGDLPTTIRMAARGHALALPQQAAAANGKQTDPDLTMLDSLDPARVSLSAGRLPRATAPGAPIEVAAPDAAIGRLGLKPTALPVSLQLVDRFDSSTHQVLVTGTYHPTDITDPYWQIDPLGGRGVQVSGFTTYGPLLAPDNVFTDSSAVQQTVNWLITADFSHASLADLDAVHGRIDPQLGAFQNATGWSTTSQLPTVLDELHNDLLAARSTLVIGALQLAVLAIAALVLVTRLLSERQSTENALLTARGAAWYRIAGITALEAGVLALPGALFAPLLVPALLGLLGRTGALARVHVPLGSGLNPTAWLVSVATSLVAVLIVLAPTVLRAGGSVIQVRAGRRQAMVSGLTRSGGDLVLLVLAVLAYLQLRQYGSGTTGGALSTDSSGHLGLDPVLVVAPTLALCAGTVLALRLLPVAARFGERWAVRGAGLPTALAGWQFARRPRRNTGPVLLMVLAVSMGILALGQSASLSASQRDQADFSSVGGLRITQLALPSVGQAGLLASLPGGDQVIPVSRQALPLASGKTGQLLALDADKAAQSVRLRSDLSGGRGPAQYFGPITRPAGSDGLDLPGQPLKLTLDLSVSTTSTGAPIAVQPDPWMLQAPWPTPPTPPTLILSLHDRVGNAFTSVLSDLPLNGDATVDADFSTQSAYPAGRPSFPLTLTSAQLNFAEGSHGDEKQQVTVHRITSVAADGSTATTAGLPNSVNWQAPDVTTASDSATFNSLAEETGPAVPPVNPTVDTKDRQDVLRVGYYNGLGAGTNSAVFPLQGPAGPAPTIINALVTKGLLTELGAKVGQTAPLEVSNTQLKLMIVGVVPAVPTVAATGGDDDLTMLVDLPTLSRAVSGLGGAPPGTNEWWLPSRSPGDPAPGKLAAALRASVVPSQLQLDDELVDGLRLDPLAAAPQAWLLGLTVTAAVLAAIGFAAAAIGAAAERATEFAVLRALGTPARQLARTAAAEQGILIALGLGLGTVLGALLTQLVVPLTVLTPTAQRPMPPALVVLPTGQVLLLLVAVAALPALLTLYRVLRPARAGETTTRLRHSEEM</sequence>
<dbReference type="GO" id="GO:0022857">
    <property type="term" value="F:transmembrane transporter activity"/>
    <property type="evidence" value="ECO:0007669"/>
    <property type="project" value="TreeGrafter"/>
</dbReference>
<reference evidence="9 10" key="1">
    <citation type="submission" date="2019-06" db="EMBL/GenBank/DDBJ databases">
        <title>Sequencing the genomes of 1000 actinobacteria strains.</title>
        <authorList>
            <person name="Klenk H.-P."/>
        </authorList>
    </citation>
    <scope>NUCLEOTIDE SEQUENCE [LARGE SCALE GENOMIC DNA]</scope>
    <source>
        <strain evidence="9 10">DSM 44826</strain>
    </source>
</reference>
<dbReference type="GO" id="GO:0005886">
    <property type="term" value="C:plasma membrane"/>
    <property type="evidence" value="ECO:0007669"/>
    <property type="project" value="UniProtKB-SubCell"/>
</dbReference>
<protein>
    <submittedName>
        <fullName evidence="9">FtsX-like permease family protein</fullName>
    </submittedName>
</protein>
<feature type="transmembrane region" description="Helical" evidence="7">
    <location>
        <begin position="433"/>
        <end position="453"/>
    </location>
</feature>
<feature type="transmembrane region" description="Helical" evidence="7">
    <location>
        <begin position="535"/>
        <end position="553"/>
    </location>
</feature>
<dbReference type="InterPro" id="IPR003838">
    <property type="entry name" value="ABC3_permease_C"/>
</dbReference>
<comment type="caution">
    <text evidence="9">The sequence shown here is derived from an EMBL/GenBank/DDBJ whole genome shotgun (WGS) entry which is preliminary data.</text>
</comment>
<dbReference type="PANTHER" id="PTHR30572:SF4">
    <property type="entry name" value="ABC TRANSPORTER PERMEASE YTRF"/>
    <property type="match status" value="1"/>
</dbReference>
<keyword evidence="2" id="KW-1003">Cell membrane</keyword>
<accession>A0A561UDR0</accession>
<feature type="transmembrane region" description="Helical" evidence="7">
    <location>
        <begin position="1046"/>
        <end position="1072"/>
    </location>
</feature>
<keyword evidence="4 7" id="KW-1133">Transmembrane helix</keyword>
<evidence type="ECO:0000256" key="7">
    <source>
        <dbReference type="SAM" id="Phobius"/>
    </source>
</evidence>
<dbReference type="Proteomes" id="UP000317940">
    <property type="component" value="Unassembled WGS sequence"/>
</dbReference>
<dbReference type="PANTHER" id="PTHR30572">
    <property type="entry name" value="MEMBRANE COMPONENT OF TRANSPORTER-RELATED"/>
    <property type="match status" value="1"/>
</dbReference>
<feature type="transmembrane region" description="Helical" evidence="7">
    <location>
        <begin position="297"/>
        <end position="319"/>
    </location>
</feature>
<evidence type="ECO:0000256" key="6">
    <source>
        <dbReference type="ARBA" id="ARBA00038076"/>
    </source>
</evidence>
<feature type="transmembrane region" description="Helical" evidence="7">
    <location>
        <begin position="991"/>
        <end position="1017"/>
    </location>
</feature>
<keyword evidence="5 7" id="KW-0472">Membrane</keyword>
<organism evidence="9 10">
    <name type="scientific">Kitasatospora viridis</name>
    <dbReference type="NCBI Taxonomy" id="281105"/>
    <lineage>
        <taxon>Bacteria</taxon>
        <taxon>Bacillati</taxon>
        <taxon>Actinomycetota</taxon>
        <taxon>Actinomycetes</taxon>
        <taxon>Kitasatosporales</taxon>
        <taxon>Streptomycetaceae</taxon>
        <taxon>Kitasatospora</taxon>
    </lineage>
</organism>
<name>A0A561UDR0_9ACTN</name>
<feature type="transmembrane region" description="Helical" evidence="7">
    <location>
        <begin position="473"/>
        <end position="498"/>
    </location>
</feature>
<evidence type="ECO:0000313" key="10">
    <source>
        <dbReference type="Proteomes" id="UP000317940"/>
    </source>
</evidence>
<evidence type="ECO:0000256" key="3">
    <source>
        <dbReference type="ARBA" id="ARBA00022692"/>
    </source>
</evidence>
<dbReference type="InterPro" id="IPR050250">
    <property type="entry name" value="Macrolide_Exporter_MacB"/>
</dbReference>
<gene>
    <name evidence="9" type="ORF">FHX73_111282</name>
</gene>
<feature type="transmembrane region" description="Helical" evidence="7">
    <location>
        <begin position="340"/>
        <end position="370"/>
    </location>
</feature>
<evidence type="ECO:0000256" key="1">
    <source>
        <dbReference type="ARBA" id="ARBA00004651"/>
    </source>
</evidence>
<feature type="transmembrane region" description="Helical" evidence="7">
    <location>
        <begin position="1092"/>
        <end position="1112"/>
    </location>
</feature>
<feature type="transmembrane region" description="Helical" evidence="7">
    <location>
        <begin position="390"/>
        <end position="412"/>
    </location>
</feature>
<evidence type="ECO:0000256" key="5">
    <source>
        <dbReference type="ARBA" id="ARBA00023136"/>
    </source>
</evidence>
<keyword evidence="3 7" id="KW-0812">Transmembrane</keyword>
<dbReference type="OrthoDB" id="5101691at2"/>
<comment type="similarity">
    <text evidence="6">Belongs to the ABC-4 integral membrane protein family.</text>
</comment>
<evidence type="ECO:0000313" key="9">
    <source>
        <dbReference type="EMBL" id="TWF97502.1"/>
    </source>
</evidence>
<keyword evidence="10" id="KW-1185">Reference proteome</keyword>
<proteinExistence type="inferred from homology"/>